<keyword evidence="2" id="KW-0489">Methyltransferase</keyword>
<name>A0A366LTM1_9ACTN</name>
<dbReference type="Pfam" id="PF02384">
    <property type="entry name" value="N6_Mtase"/>
    <property type="match status" value="1"/>
</dbReference>
<dbReference type="InterPro" id="IPR052916">
    <property type="entry name" value="Type-I_RE_MTase_Subunit"/>
</dbReference>
<sequence length="649" mass="68339">MSSDATLNAGDIARLAGVGRAAVSNWRRRYDDFPRPVGGTAASPLFSLREVEHWLRENGKAFEVSLGDRVWQSLRGAGDDLRLPELVARAGAVLLYLHRDPDGWRRLARDPALPGLAAALEKATGDLPRVRHEGDDLGPDLVRLLAGLAAERGAAGAFELICERYVEAHSRALDVTRADIAALLATLIGPEPRVVLDPACGIGTLLLTDRGQDVRVLGQELDETAAVIAAVRLLLRGIHAEIIAGDALTRDAFATTSADAVVCHPPFNERAWGFDELTGDPRWEYGLPPRGESELAWVQHCLARVRPGGTVAILMPPAAASRRSGRRIRGNLLRAGALRGVVTLSAAGPDVWLLRRPAPGERPPSELLLMDASDDFAAVAAAWPAHLAGAPHAAGAAGRTVRIIDLLDDEVDVSPARHRPRRDAAELGRGFAAARDGFHAALEGLRGGPPELRTAGRDREPLMTTVAELVKEGAVTVLQAPFKIPMAESGAPVLTGEDIAAGGPPSGRTRPGPALVTLAAGDIVAAPTGVVRVVAAGTGAGAVLGPQLTAYRVDPDTLDADFVAGFLRFAGTSAAASSRVHPASSRTDARRVRVPRLPLPEQRAYGGAFRGLIALADGLRETAALGETLIRLGFEGLVDGHLLPCDQRA</sequence>
<dbReference type="GO" id="GO:0032259">
    <property type="term" value="P:methylation"/>
    <property type="evidence" value="ECO:0007669"/>
    <property type="project" value="UniProtKB-KW"/>
</dbReference>
<evidence type="ECO:0000313" key="3">
    <source>
        <dbReference type="Proteomes" id="UP000253303"/>
    </source>
</evidence>
<dbReference type="EMBL" id="QMEY01000012">
    <property type="protein sequence ID" value="RBQ17278.1"/>
    <property type="molecule type" value="Genomic_DNA"/>
</dbReference>
<dbReference type="Proteomes" id="UP000253303">
    <property type="component" value="Unassembled WGS sequence"/>
</dbReference>
<protein>
    <submittedName>
        <fullName evidence="2">SAM-dependent methyltransferase</fullName>
    </submittedName>
</protein>
<dbReference type="InterPro" id="IPR003356">
    <property type="entry name" value="DNA_methylase_A-5"/>
</dbReference>
<dbReference type="SUPFAM" id="SSF53335">
    <property type="entry name" value="S-adenosyl-L-methionine-dependent methyltransferases"/>
    <property type="match status" value="1"/>
</dbReference>
<dbReference type="OrthoDB" id="9784823at2"/>
<gene>
    <name evidence="2" type="ORF">DP939_25400</name>
</gene>
<evidence type="ECO:0000259" key="1">
    <source>
        <dbReference type="Pfam" id="PF02384"/>
    </source>
</evidence>
<keyword evidence="2" id="KW-0808">Transferase</keyword>
<dbReference type="RefSeq" id="WP_113983287.1">
    <property type="nucleotide sequence ID" value="NZ_QMEY01000012.1"/>
</dbReference>
<proteinExistence type="predicted"/>
<dbReference type="InterPro" id="IPR029063">
    <property type="entry name" value="SAM-dependent_MTases_sf"/>
</dbReference>
<dbReference type="GO" id="GO:0008170">
    <property type="term" value="F:N-methyltransferase activity"/>
    <property type="evidence" value="ECO:0007669"/>
    <property type="project" value="InterPro"/>
</dbReference>
<evidence type="ECO:0000313" key="2">
    <source>
        <dbReference type="EMBL" id="RBQ17278.1"/>
    </source>
</evidence>
<organism evidence="2 3">
    <name type="scientific">Spongiactinospora rosea</name>
    <dbReference type="NCBI Taxonomy" id="2248750"/>
    <lineage>
        <taxon>Bacteria</taxon>
        <taxon>Bacillati</taxon>
        <taxon>Actinomycetota</taxon>
        <taxon>Actinomycetes</taxon>
        <taxon>Streptosporangiales</taxon>
        <taxon>Streptosporangiaceae</taxon>
        <taxon>Spongiactinospora</taxon>
    </lineage>
</organism>
<dbReference type="AlphaFoldDB" id="A0A366LTM1"/>
<feature type="domain" description="DNA methylase adenine-specific" evidence="1">
    <location>
        <begin position="176"/>
        <end position="345"/>
    </location>
</feature>
<dbReference type="PANTHER" id="PTHR42998">
    <property type="entry name" value="TYPE I RESTRICTION ENZYME HINDVIIP M PROTEIN-RELATED"/>
    <property type="match status" value="1"/>
</dbReference>
<dbReference type="GO" id="GO:0003677">
    <property type="term" value="F:DNA binding"/>
    <property type="evidence" value="ECO:0007669"/>
    <property type="project" value="InterPro"/>
</dbReference>
<reference evidence="2 3" key="1">
    <citation type="submission" date="2018-06" db="EMBL/GenBank/DDBJ databases">
        <title>Sphaerisporangium craniellae sp. nov., isolated from a marine sponge in the South China Sea.</title>
        <authorList>
            <person name="Li L."/>
        </authorList>
    </citation>
    <scope>NUCLEOTIDE SEQUENCE [LARGE SCALE GENOMIC DNA]</scope>
    <source>
        <strain evidence="2 3">LHW63015</strain>
    </source>
</reference>
<dbReference type="PANTHER" id="PTHR42998:SF1">
    <property type="entry name" value="TYPE I RESTRICTION ENZYME HINDI METHYLASE SUBUNIT"/>
    <property type="match status" value="1"/>
</dbReference>
<dbReference type="CDD" id="cd02440">
    <property type="entry name" value="AdoMet_MTases"/>
    <property type="match status" value="1"/>
</dbReference>
<comment type="caution">
    <text evidence="2">The sequence shown here is derived from an EMBL/GenBank/DDBJ whole genome shotgun (WGS) entry which is preliminary data.</text>
</comment>
<dbReference type="PRINTS" id="PR00507">
    <property type="entry name" value="N12N6MTFRASE"/>
</dbReference>
<accession>A0A366LTM1</accession>
<keyword evidence="3" id="KW-1185">Reference proteome</keyword>
<dbReference type="Gene3D" id="3.40.50.150">
    <property type="entry name" value="Vaccinia Virus protein VP39"/>
    <property type="match status" value="1"/>
</dbReference>